<dbReference type="SUPFAM" id="SSF48576">
    <property type="entry name" value="Terpenoid synthases"/>
    <property type="match status" value="1"/>
</dbReference>
<evidence type="ECO:0000313" key="2">
    <source>
        <dbReference type="Proteomes" id="UP000475385"/>
    </source>
</evidence>
<comment type="caution">
    <text evidence="1">The sequence shown here is derived from an EMBL/GenBank/DDBJ whole genome shotgun (WGS) entry which is preliminary data.</text>
</comment>
<dbReference type="Pfam" id="PF00494">
    <property type="entry name" value="SQS_PSY"/>
    <property type="match status" value="1"/>
</dbReference>
<dbReference type="RefSeq" id="WP_164695907.1">
    <property type="nucleotide sequence ID" value="NZ_JAAIKB010000007.1"/>
</dbReference>
<name>A0A6M1LPD5_9PROT</name>
<dbReference type="InterPro" id="IPR008949">
    <property type="entry name" value="Isoprenoid_synthase_dom_sf"/>
</dbReference>
<evidence type="ECO:0000313" key="1">
    <source>
        <dbReference type="EMBL" id="NGM22013.1"/>
    </source>
</evidence>
<dbReference type="AlphaFoldDB" id="A0A6M1LPD5"/>
<sequence length="272" mass="28334">MADAPLSPIAAFARAHDPDRFLTALFMPAAVREAFFALIAFNHELARAREAATNPVAALIRLQWWRDAVTEATAGKPPRRHEVAAPLHAAIVSGALAADDLTGLIDAREPEAEEEGIPTREAFGAYLRAGAGGFAVVAGRLAGAPPEALPLLQRLGALHGLSGVLRSVPAHAAQGRCLLPRDALAEAGLSAEGVVADPGSAQGLVAALAEEGGTMLDKAMTEALPRAALPAALPAVLARRDLRRIARGMPVPRPRGLGDRLAVTWAAFRARL</sequence>
<protein>
    <submittedName>
        <fullName evidence="1">Squalene/phytoene synthase family protein</fullName>
    </submittedName>
</protein>
<accession>A0A6M1LPD5</accession>
<dbReference type="Proteomes" id="UP000475385">
    <property type="component" value="Unassembled WGS sequence"/>
</dbReference>
<proteinExistence type="predicted"/>
<dbReference type="Gene3D" id="1.10.600.10">
    <property type="entry name" value="Farnesyl Diphosphate Synthase"/>
    <property type="match status" value="1"/>
</dbReference>
<gene>
    <name evidence="1" type="ORF">G3576_18460</name>
</gene>
<reference evidence="1 2" key="2">
    <citation type="submission" date="2020-03" db="EMBL/GenBank/DDBJ databases">
        <title>Roseomonas stagni sp. nov., isolated from pond water in Japan.</title>
        <authorList>
            <person name="Furuhata K."/>
            <person name="Miyamoto H."/>
            <person name="Goto K."/>
        </authorList>
    </citation>
    <scope>NUCLEOTIDE SEQUENCE [LARGE SCALE GENOMIC DNA]</scope>
    <source>
        <strain evidence="1 2">PeD5</strain>
    </source>
</reference>
<organism evidence="1 2">
    <name type="scientific">Falsiroseomonas algicola</name>
    <dbReference type="NCBI Taxonomy" id="2716930"/>
    <lineage>
        <taxon>Bacteria</taxon>
        <taxon>Pseudomonadati</taxon>
        <taxon>Pseudomonadota</taxon>
        <taxon>Alphaproteobacteria</taxon>
        <taxon>Acetobacterales</taxon>
        <taxon>Roseomonadaceae</taxon>
        <taxon>Falsiroseomonas</taxon>
    </lineage>
</organism>
<dbReference type="InterPro" id="IPR002060">
    <property type="entry name" value="Squ/phyt_synthse"/>
</dbReference>
<reference evidence="1 2" key="1">
    <citation type="submission" date="2020-02" db="EMBL/GenBank/DDBJ databases">
        <authorList>
            <person name="Kim H.M."/>
            <person name="Jeon C.O."/>
        </authorList>
    </citation>
    <scope>NUCLEOTIDE SEQUENCE [LARGE SCALE GENOMIC DNA]</scope>
    <source>
        <strain evidence="1 2">PeD5</strain>
    </source>
</reference>
<dbReference type="EMBL" id="JAAIKB010000007">
    <property type="protein sequence ID" value="NGM22013.1"/>
    <property type="molecule type" value="Genomic_DNA"/>
</dbReference>
<keyword evidence="2" id="KW-1185">Reference proteome</keyword>